<evidence type="ECO:0000313" key="4">
    <source>
        <dbReference type="Proteomes" id="UP001589609"/>
    </source>
</evidence>
<proteinExistence type="predicted"/>
<dbReference type="Gene3D" id="3.40.50.300">
    <property type="entry name" value="P-loop containing nucleotide triphosphate hydrolases"/>
    <property type="match status" value="1"/>
</dbReference>
<dbReference type="InterPro" id="IPR043964">
    <property type="entry name" value="P-loop_TraG"/>
</dbReference>
<dbReference type="PANTHER" id="PTHR30121:SF6">
    <property type="entry name" value="SLR6007 PROTEIN"/>
    <property type="match status" value="1"/>
</dbReference>
<comment type="caution">
    <text evidence="3">The sequence shown here is derived from an EMBL/GenBank/DDBJ whole genome shotgun (WGS) entry which is preliminary data.</text>
</comment>
<evidence type="ECO:0000259" key="2">
    <source>
        <dbReference type="Pfam" id="PF19044"/>
    </source>
</evidence>
<dbReference type="RefSeq" id="WP_379947510.1">
    <property type="nucleotide sequence ID" value="NZ_JBHMAF010000007.1"/>
</dbReference>
<reference evidence="3 4" key="1">
    <citation type="submission" date="2024-09" db="EMBL/GenBank/DDBJ databases">
        <authorList>
            <person name="Sun Q."/>
            <person name="Mori K."/>
        </authorList>
    </citation>
    <scope>NUCLEOTIDE SEQUENCE [LARGE SCALE GENOMIC DNA]</scope>
    <source>
        <strain evidence="3 4">JCM 11201</strain>
    </source>
</reference>
<dbReference type="SUPFAM" id="SSF52540">
    <property type="entry name" value="P-loop containing nucleoside triphosphate hydrolases"/>
    <property type="match status" value="1"/>
</dbReference>
<keyword evidence="4" id="KW-1185">Reference proteome</keyword>
<name>A0ABV5W9D3_9BACI</name>
<dbReference type="PANTHER" id="PTHR30121">
    <property type="entry name" value="UNCHARACTERIZED PROTEIN YJGR-RELATED"/>
    <property type="match status" value="1"/>
</dbReference>
<dbReference type="InterPro" id="IPR051162">
    <property type="entry name" value="T4SS_component"/>
</dbReference>
<keyword evidence="1" id="KW-0175">Coiled coil</keyword>
<dbReference type="Pfam" id="PF19044">
    <property type="entry name" value="P-loop_TraG"/>
    <property type="match status" value="1"/>
</dbReference>
<sequence length="795" mass="91708">MKKKKNLFSLMLKPKINKPSFFKRLKGQKFINVPVKRFENDVIRTTDEKYKTVIKVTDPVNLDLLDEVGTLKVVGRIRAALNTHVTGQKCQILVSSDAVDIQGYIEELDMKADSTDNVFKKSVVKGTQEYLSDYTLKSRNIHNFFIVLESDEKDYEEALKTLYDLTKNVIENLKAGGMNARRTSEEEIKELVYNKLAPNTKLTQPYENGMDLTAWQPPDMVQGKYLEMDNMHYAFYTISYFPKEVEAGWLDGIMNARVNLDISISLHSTDKGDQIDKIDRQIRDLNTRLLNKLPSSLRRKYEDEIKSLERLLDRMQDDSENLFDNTFILTIREEDQDKLNSACKRLESAVKTNRLKAKRIPNNVNCFWYSLPLGYYNGDIEQRYSWPMYAELIASMVPFNSAELNENTGLFMGLNVKSESPVVYNAWDESKYNNLNEVILGEPGSGKSTYVKTKIFREYSFGKVKRQFIIDPEREYHVLPGSNHIIFKPGSRFVTNPFHIRSTIVDADDPAQESTRIIDYLPKKISEMITFFKWIVPEMTSLEQSTLLECITEAYAKFGLMLHEDIVDLPDTFPTLSTLDAIMQKTPGMERVKATLRPFVNGVYSGIFNGQTNWTLNAEINVLDINELDESIRKPLMDLLLKDLWEEAKKDRNEKVGLYADELWILADERNPQAMYFMFSMAKRIRKYGGFLCVATQNVADFISVGRYGTALINNAQIKTFMRLSKNDIKELEDNFETFSDGEREILSGNKPRGYCLHIVKTKHVEMRTVITPEEQASMKLKPSYGEHQLEEVVV</sequence>
<dbReference type="Gene3D" id="1.10.8.730">
    <property type="match status" value="1"/>
</dbReference>
<dbReference type="InterPro" id="IPR027417">
    <property type="entry name" value="P-loop_NTPase"/>
</dbReference>
<feature type="coiled-coil region" evidence="1">
    <location>
        <begin position="298"/>
        <end position="325"/>
    </location>
</feature>
<protein>
    <submittedName>
        <fullName evidence="3">VirB4 family type IV secretion system protein</fullName>
    </submittedName>
</protein>
<dbReference type="CDD" id="cd01127">
    <property type="entry name" value="TrwB_TraG_TraD_VirD4"/>
    <property type="match status" value="1"/>
</dbReference>
<organism evidence="3 4">
    <name type="scientific">Ectobacillus funiculus</name>
    <dbReference type="NCBI Taxonomy" id="137993"/>
    <lineage>
        <taxon>Bacteria</taxon>
        <taxon>Bacillati</taxon>
        <taxon>Bacillota</taxon>
        <taxon>Bacilli</taxon>
        <taxon>Bacillales</taxon>
        <taxon>Bacillaceae</taxon>
        <taxon>Ectobacillus</taxon>
    </lineage>
</organism>
<evidence type="ECO:0000313" key="3">
    <source>
        <dbReference type="EMBL" id="MFB9757197.1"/>
    </source>
</evidence>
<dbReference type="EMBL" id="JBHMAF010000007">
    <property type="protein sequence ID" value="MFB9757197.1"/>
    <property type="molecule type" value="Genomic_DNA"/>
</dbReference>
<accession>A0ABV5W9D3</accession>
<gene>
    <name evidence="3" type="ORF">ACFFMS_01335</name>
</gene>
<feature type="domain" description="TraG P-loop" evidence="2">
    <location>
        <begin position="427"/>
        <end position="737"/>
    </location>
</feature>
<dbReference type="Proteomes" id="UP001589609">
    <property type="component" value="Unassembled WGS sequence"/>
</dbReference>
<evidence type="ECO:0000256" key="1">
    <source>
        <dbReference type="SAM" id="Coils"/>
    </source>
</evidence>